<dbReference type="AlphaFoldDB" id="A0AB39SR95"/>
<keyword evidence="1" id="KW-0472">Membrane</keyword>
<organism evidence="2">
    <name type="scientific">Streptomyces sp. R44</name>
    <dbReference type="NCBI Taxonomy" id="3238633"/>
    <lineage>
        <taxon>Bacteria</taxon>
        <taxon>Bacillati</taxon>
        <taxon>Actinomycetota</taxon>
        <taxon>Actinomycetes</taxon>
        <taxon>Kitasatosporales</taxon>
        <taxon>Streptomycetaceae</taxon>
        <taxon>Streptomyces</taxon>
    </lineage>
</organism>
<accession>A0AB39SR95</accession>
<evidence type="ECO:0000256" key="1">
    <source>
        <dbReference type="SAM" id="Phobius"/>
    </source>
</evidence>
<dbReference type="EMBL" id="CP163444">
    <property type="protein sequence ID" value="XDQ69659.1"/>
    <property type="molecule type" value="Genomic_DNA"/>
</dbReference>
<keyword evidence="1" id="KW-1133">Transmembrane helix</keyword>
<evidence type="ECO:0000313" key="2">
    <source>
        <dbReference type="EMBL" id="XDQ69659.1"/>
    </source>
</evidence>
<name>A0AB39SR95_9ACTN</name>
<dbReference type="RefSeq" id="WP_369142399.1">
    <property type="nucleotide sequence ID" value="NZ_CP163444.1"/>
</dbReference>
<proteinExistence type="predicted"/>
<reference evidence="2" key="1">
    <citation type="submission" date="2024-07" db="EMBL/GenBank/DDBJ databases">
        <authorList>
            <person name="Yu S.T."/>
        </authorList>
    </citation>
    <scope>NUCLEOTIDE SEQUENCE</scope>
    <source>
        <strain evidence="2">R44</strain>
    </source>
</reference>
<gene>
    <name evidence="2" type="ORF">AB5J54_03590</name>
</gene>
<protein>
    <submittedName>
        <fullName evidence="2">Uncharacterized protein</fullName>
    </submittedName>
</protein>
<keyword evidence="1" id="KW-0812">Transmembrane</keyword>
<sequence>MIPSRSTDARGVVAAAVPAIRWWSRTRSTKSGRGLITVTCAAFTFPAIRFAANAPA</sequence>
<feature type="transmembrane region" description="Helical" evidence="1">
    <location>
        <begin position="34"/>
        <end position="52"/>
    </location>
</feature>